<evidence type="ECO:0000313" key="1">
    <source>
        <dbReference type="EMBL" id="QBZ70741.1"/>
    </source>
</evidence>
<name>A0A4D6DWL1_9CAUD</name>
<evidence type="ECO:0000313" key="2">
    <source>
        <dbReference type="Proteomes" id="UP000297195"/>
    </source>
</evidence>
<organism evidence="1 2">
    <name type="scientific">Edwardsiella phage pEt-SU</name>
    <dbReference type="NCBI Taxonomy" id="2562142"/>
    <lineage>
        <taxon>Viruses</taxon>
        <taxon>Duplodnaviria</taxon>
        <taxon>Heunggongvirae</taxon>
        <taxon>Uroviricota</taxon>
        <taxon>Caudoviricetes</taxon>
        <taxon>Chimalliviridae</taxon>
        <taxon>Petsuvirus</taxon>
        <taxon>Petsuvirus pEtSU</taxon>
    </lineage>
</organism>
<dbReference type="Proteomes" id="UP000297195">
    <property type="component" value="Segment"/>
</dbReference>
<gene>
    <name evidence="1" type="ORF">pETSU_160</name>
</gene>
<sequence length="90" mass="10221">MFSNEELKRPIHREMSGRFAGLKVKDDGVYGIDDIGNAEEFIFAVINENRPMAVATRLVRKFFTSAGSVVIEYDPIMVRSKQIDEALKKL</sequence>
<protein>
    <submittedName>
        <fullName evidence="1">Uncharacterized protein</fullName>
    </submittedName>
</protein>
<reference evidence="1 2" key="1">
    <citation type="submission" date="2019-03" db="EMBL/GenBank/DDBJ databases">
        <authorList>
            <person name="Kim S.G."/>
            <person name="Park S.C."/>
        </authorList>
    </citation>
    <scope>NUCLEOTIDE SEQUENCE [LARGE SCALE GENOMIC DNA]</scope>
</reference>
<keyword evidence="2" id="KW-1185">Reference proteome</keyword>
<accession>A0A4D6DWL1</accession>
<proteinExistence type="predicted"/>
<dbReference type="EMBL" id="MK689364">
    <property type="protein sequence ID" value="QBZ70741.1"/>
    <property type="molecule type" value="Genomic_DNA"/>
</dbReference>